<dbReference type="STRING" id="216942.SLITO_v1c00130"/>
<sequence length="285" mass="32057">MDLQVRAISNVKNVKISIVDITESLNEIKSLQKLNEIATEALGRSIIDTGLVSLSIKDGSKVITNINGMGLLGSIIAEFDNNKIRGYVQNRNVEITKDEETNDSDLARAVGKNGFLQISRYDKKIPEPYTSRIEIVSGEINMDFMFYLQKSDQVKSLITSSVKFENGKVKKACGIMIQLLPDFKDEDIDFIEEKIGTLNYLIETLEKTTNYEALIKDICEDAKILDTQKIKFECTCSIEKVMSSLKLLKKEELEKAVNDGEVIEVVCDFCTKQYNIKPSEISSLL</sequence>
<evidence type="ECO:0000313" key="7">
    <source>
        <dbReference type="Proteomes" id="UP000067476"/>
    </source>
</evidence>
<dbReference type="AlphaFoldDB" id="A0A0K1W0F6"/>
<protein>
    <submittedName>
        <fullName evidence="6">Heat shock protein 33</fullName>
    </submittedName>
</protein>
<dbReference type="GO" id="GO:0005737">
    <property type="term" value="C:cytoplasm"/>
    <property type="evidence" value="ECO:0007669"/>
    <property type="project" value="InterPro"/>
</dbReference>
<keyword evidence="3" id="KW-1015">Disulfide bond</keyword>
<evidence type="ECO:0000256" key="3">
    <source>
        <dbReference type="ARBA" id="ARBA00023157"/>
    </source>
</evidence>
<keyword evidence="5" id="KW-0676">Redox-active center</keyword>
<dbReference type="PIRSF" id="PIRSF005261">
    <property type="entry name" value="Heat_shock_Hsp33"/>
    <property type="match status" value="1"/>
</dbReference>
<dbReference type="EMBL" id="CP012357">
    <property type="protein sequence ID" value="AKX33681.1"/>
    <property type="molecule type" value="Genomic_DNA"/>
</dbReference>
<dbReference type="RefSeq" id="WP_075057783.1">
    <property type="nucleotide sequence ID" value="NZ_CP012357.1"/>
</dbReference>
<keyword evidence="1" id="KW-0963">Cytoplasm</keyword>
<dbReference type="Pfam" id="PF01430">
    <property type="entry name" value="HSP33"/>
    <property type="match status" value="1"/>
</dbReference>
<dbReference type="InterPro" id="IPR016154">
    <property type="entry name" value="Heat_shock_Hsp33_C"/>
</dbReference>
<dbReference type="SUPFAM" id="SSF64397">
    <property type="entry name" value="Hsp33 domain"/>
    <property type="match status" value="1"/>
</dbReference>
<dbReference type="GO" id="GO:0051082">
    <property type="term" value="F:unfolded protein binding"/>
    <property type="evidence" value="ECO:0007669"/>
    <property type="project" value="InterPro"/>
</dbReference>
<gene>
    <name evidence="6" type="primary">hslO</name>
    <name evidence="6" type="ORF">SLITO_v1c00130</name>
</gene>
<keyword evidence="2" id="KW-0862">Zinc</keyword>
<evidence type="ECO:0000256" key="5">
    <source>
        <dbReference type="ARBA" id="ARBA00023284"/>
    </source>
</evidence>
<keyword evidence="6" id="KW-0346">Stress response</keyword>
<keyword evidence="7" id="KW-1185">Reference proteome</keyword>
<reference evidence="6 7" key="1">
    <citation type="journal article" date="2015" name="Genome Announc.">
        <title>Complete Genome Sequence of Spiroplasma litorale TN-1T (DSM 21781), a Bacterium Isolated from a Green-Eyed Horsefly (Tabanus nigrovittatus).</title>
        <authorList>
            <person name="Lo W.S."/>
            <person name="Lai Y.C."/>
            <person name="Lien Y.W."/>
            <person name="Wang T.H."/>
            <person name="Kuo C.H."/>
        </authorList>
    </citation>
    <scope>NUCLEOTIDE SEQUENCE [LARGE SCALE GENOMIC DNA]</scope>
    <source>
        <strain evidence="6 7">TN-1</strain>
    </source>
</reference>
<proteinExistence type="predicted"/>
<evidence type="ECO:0000256" key="1">
    <source>
        <dbReference type="ARBA" id="ARBA00022490"/>
    </source>
</evidence>
<evidence type="ECO:0000313" key="6">
    <source>
        <dbReference type="EMBL" id="AKX33681.1"/>
    </source>
</evidence>
<accession>A0A0K1W0F6</accession>
<dbReference type="GO" id="GO:0042026">
    <property type="term" value="P:protein refolding"/>
    <property type="evidence" value="ECO:0007669"/>
    <property type="project" value="TreeGrafter"/>
</dbReference>
<dbReference type="Gene3D" id="3.90.1280.10">
    <property type="entry name" value="HSP33 redox switch-like"/>
    <property type="match status" value="1"/>
</dbReference>
<dbReference type="InterPro" id="IPR000397">
    <property type="entry name" value="Heat_shock_Hsp33"/>
</dbReference>
<dbReference type="Proteomes" id="UP000067476">
    <property type="component" value="Chromosome"/>
</dbReference>
<dbReference type="PANTHER" id="PTHR30111:SF1">
    <property type="entry name" value="33 KDA CHAPERONIN"/>
    <property type="match status" value="1"/>
</dbReference>
<keyword evidence="4" id="KW-0143">Chaperone</keyword>
<name>A0A0K1W0F6_9MOLU</name>
<dbReference type="PANTHER" id="PTHR30111">
    <property type="entry name" value="33 KDA CHAPERONIN"/>
    <property type="match status" value="1"/>
</dbReference>
<dbReference type="SUPFAM" id="SSF118352">
    <property type="entry name" value="HSP33 redox switch-like"/>
    <property type="match status" value="1"/>
</dbReference>
<dbReference type="GO" id="GO:0044183">
    <property type="term" value="F:protein folding chaperone"/>
    <property type="evidence" value="ECO:0007669"/>
    <property type="project" value="TreeGrafter"/>
</dbReference>
<dbReference type="KEGG" id="sll:SLITO_v1c00130"/>
<dbReference type="InterPro" id="IPR016153">
    <property type="entry name" value="Heat_shock_Hsp33_N"/>
</dbReference>
<evidence type="ECO:0000256" key="2">
    <source>
        <dbReference type="ARBA" id="ARBA00022833"/>
    </source>
</evidence>
<dbReference type="PATRIC" id="fig|216942.3.peg.13"/>
<dbReference type="Gene3D" id="3.55.30.10">
    <property type="entry name" value="Hsp33 domain"/>
    <property type="match status" value="1"/>
</dbReference>
<organism evidence="6 7">
    <name type="scientific">Spiroplasma litorale</name>
    <dbReference type="NCBI Taxonomy" id="216942"/>
    <lineage>
        <taxon>Bacteria</taxon>
        <taxon>Bacillati</taxon>
        <taxon>Mycoplasmatota</taxon>
        <taxon>Mollicutes</taxon>
        <taxon>Entomoplasmatales</taxon>
        <taxon>Spiroplasmataceae</taxon>
        <taxon>Spiroplasma</taxon>
    </lineage>
</organism>
<dbReference type="OrthoDB" id="9776534at2"/>
<evidence type="ECO:0000256" key="4">
    <source>
        <dbReference type="ARBA" id="ARBA00023186"/>
    </source>
</evidence>